<dbReference type="Proteomes" id="UP000265520">
    <property type="component" value="Unassembled WGS sequence"/>
</dbReference>
<dbReference type="EMBL" id="LXQA010995297">
    <property type="protein sequence ID" value="MCI80421.1"/>
    <property type="molecule type" value="Genomic_DNA"/>
</dbReference>
<name>A0A392V017_9FABA</name>
<evidence type="ECO:0000313" key="1">
    <source>
        <dbReference type="EMBL" id="MCI80421.1"/>
    </source>
</evidence>
<sequence length="36" mass="3948">MATQPFFSSHLMAINAIKGIGPALVAIYTPFTHWSQ</sequence>
<feature type="non-terminal residue" evidence="1">
    <location>
        <position position="36"/>
    </location>
</feature>
<organism evidence="1 2">
    <name type="scientific">Trifolium medium</name>
    <dbReference type="NCBI Taxonomy" id="97028"/>
    <lineage>
        <taxon>Eukaryota</taxon>
        <taxon>Viridiplantae</taxon>
        <taxon>Streptophyta</taxon>
        <taxon>Embryophyta</taxon>
        <taxon>Tracheophyta</taxon>
        <taxon>Spermatophyta</taxon>
        <taxon>Magnoliopsida</taxon>
        <taxon>eudicotyledons</taxon>
        <taxon>Gunneridae</taxon>
        <taxon>Pentapetalae</taxon>
        <taxon>rosids</taxon>
        <taxon>fabids</taxon>
        <taxon>Fabales</taxon>
        <taxon>Fabaceae</taxon>
        <taxon>Papilionoideae</taxon>
        <taxon>50 kb inversion clade</taxon>
        <taxon>NPAAA clade</taxon>
        <taxon>Hologalegina</taxon>
        <taxon>IRL clade</taxon>
        <taxon>Trifolieae</taxon>
        <taxon>Trifolium</taxon>
    </lineage>
</organism>
<proteinExistence type="predicted"/>
<evidence type="ECO:0000313" key="2">
    <source>
        <dbReference type="Proteomes" id="UP000265520"/>
    </source>
</evidence>
<reference evidence="1 2" key="1">
    <citation type="journal article" date="2018" name="Front. Plant Sci.">
        <title>Red Clover (Trifolium pratense) and Zigzag Clover (T. medium) - A Picture of Genomic Similarities and Differences.</title>
        <authorList>
            <person name="Dluhosova J."/>
            <person name="Istvanek J."/>
            <person name="Nedelnik J."/>
            <person name="Repkova J."/>
        </authorList>
    </citation>
    <scope>NUCLEOTIDE SEQUENCE [LARGE SCALE GENOMIC DNA]</scope>
    <source>
        <strain evidence="2">cv. 10/8</strain>
        <tissue evidence="1">Leaf</tissue>
    </source>
</reference>
<keyword evidence="2" id="KW-1185">Reference proteome</keyword>
<accession>A0A392V017</accession>
<protein>
    <submittedName>
        <fullName evidence="1">Uncharacterized protein</fullName>
    </submittedName>
</protein>
<dbReference type="AlphaFoldDB" id="A0A392V017"/>
<comment type="caution">
    <text evidence="1">The sequence shown here is derived from an EMBL/GenBank/DDBJ whole genome shotgun (WGS) entry which is preliminary data.</text>
</comment>